<dbReference type="OrthoDB" id="2015992at2759"/>
<keyword evidence="7" id="KW-0479">Metal-binding</keyword>
<evidence type="ECO:0000256" key="5">
    <source>
        <dbReference type="ARBA" id="ARBA00038966"/>
    </source>
</evidence>
<evidence type="ECO:0000313" key="11">
    <source>
        <dbReference type="RefSeq" id="XP_022329568.1"/>
    </source>
</evidence>
<gene>
    <name evidence="9 10 11" type="primary">LOC111128302</name>
</gene>
<keyword evidence="7" id="KW-0460">Magnesium</keyword>
<evidence type="ECO:0000256" key="2">
    <source>
        <dbReference type="ARBA" id="ARBA00022741"/>
    </source>
</evidence>
<proteinExistence type="inferred from homology"/>
<dbReference type="RefSeq" id="XP_022329565.1">
    <property type="nucleotide sequence ID" value="XM_022473857.1"/>
</dbReference>
<protein>
    <recommendedName>
        <fullName evidence="5 7">5-formyltetrahydrofolate cyclo-ligase</fullName>
        <ecNumber evidence="5 7">6.3.3.2</ecNumber>
    </recommendedName>
</protein>
<dbReference type="PIRSF" id="PIRSF006806">
    <property type="entry name" value="FTHF_cligase"/>
    <property type="match status" value="1"/>
</dbReference>
<accession>A0A8B8DP58</accession>
<evidence type="ECO:0000256" key="1">
    <source>
        <dbReference type="ARBA" id="ARBA00010638"/>
    </source>
</evidence>
<dbReference type="NCBIfam" id="TIGR02727">
    <property type="entry name" value="MTHFS_bact"/>
    <property type="match status" value="1"/>
</dbReference>
<dbReference type="Proteomes" id="UP000694844">
    <property type="component" value="Chromosome 4"/>
</dbReference>
<evidence type="ECO:0000256" key="3">
    <source>
        <dbReference type="ARBA" id="ARBA00022840"/>
    </source>
</evidence>
<keyword evidence="3 6" id="KW-0067">ATP-binding</keyword>
<evidence type="ECO:0000256" key="4">
    <source>
        <dbReference type="ARBA" id="ARBA00036539"/>
    </source>
</evidence>
<comment type="cofactor">
    <cofactor evidence="7">
        <name>Mg(2+)</name>
        <dbReference type="ChEBI" id="CHEBI:18420"/>
    </cofactor>
</comment>
<dbReference type="InterPro" id="IPR024185">
    <property type="entry name" value="FTHF_cligase-like_sf"/>
</dbReference>
<feature type="binding site" evidence="6">
    <location>
        <begin position="144"/>
        <end position="152"/>
    </location>
    <ligand>
        <name>ATP</name>
        <dbReference type="ChEBI" id="CHEBI:30616"/>
    </ligand>
</feature>
<dbReference type="PANTHER" id="PTHR23407:SF1">
    <property type="entry name" value="5-FORMYLTETRAHYDROFOLATE CYCLO-LIGASE"/>
    <property type="match status" value="1"/>
</dbReference>
<dbReference type="GO" id="GO:0035999">
    <property type="term" value="P:tetrahydrofolate interconversion"/>
    <property type="evidence" value="ECO:0007669"/>
    <property type="project" value="TreeGrafter"/>
</dbReference>
<dbReference type="GeneID" id="111128302"/>
<dbReference type="KEGG" id="cvn:111128302"/>
<feature type="binding site" evidence="6">
    <location>
        <begin position="11"/>
        <end position="15"/>
    </location>
    <ligand>
        <name>ATP</name>
        <dbReference type="ChEBI" id="CHEBI:30616"/>
    </ligand>
</feature>
<sequence length="224" mass="25875">MAQKLSEKAAKAALRKEFKAKIAEIPKLIKESQSRIVAQLFLDAPKVQKSNRFSIYLSRDDEVDTTLIIKTLIQQRKEVFVPYYKGDQMKMVPLYSWQDYERMPETSWRIKQPEDGDRRQDALNLGGLDVIVCPGLAFGMNCSRLGRGKGYYDKYISKCHQMACFPFMVGLAFDEQMTSTNLALEETDRHLSAVIYPAIYKKNTRPTSSKRPVSPFVKMFKYKF</sequence>
<evidence type="ECO:0000256" key="7">
    <source>
        <dbReference type="RuleBase" id="RU361279"/>
    </source>
</evidence>
<comment type="similarity">
    <text evidence="1 7">Belongs to the 5-formyltetrahydrofolate cyclo-ligase family.</text>
</comment>
<dbReference type="EC" id="6.3.3.2" evidence="5 7"/>
<dbReference type="GO" id="GO:0009396">
    <property type="term" value="P:folic acid-containing compound biosynthetic process"/>
    <property type="evidence" value="ECO:0007669"/>
    <property type="project" value="TreeGrafter"/>
</dbReference>
<evidence type="ECO:0000313" key="8">
    <source>
        <dbReference type="Proteomes" id="UP000694844"/>
    </source>
</evidence>
<feature type="binding site" evidence="6">
    <location>
        <position position="62"/>
    </location>
    <ligand>
        <name>substrate</name>
    </ligand>
</feature>
<dbReference type="GO" id="GO:0030272">
    <property type="term" value="F:5-formyltetrahydrofolate cyclo-ligase activity"/>
    <property type="evidence" value="ECO:0007669"/>
    <property type="project" value="UniProtKB-EC"/>
</dbReference>
<feature type="binding site" evidence="6">
    <location>
        <position position="57"/>
    </location>
    <ligand>
        <name>substrate</name>
    </ligand>
</feature>
<dbReference type="InterPro" id="IPR037171">
    <property type="entry name" value="NagB/RpiA_transferase-like"/>
</dbReference>
<name>A0A8B8DP58_CRAVI</name>
<dbReference type="GO" id="GO:0005524">
    <property type="term" value="F:ATP binding"/>
    <property type="evidence" value="ECO:0007669"/>
    <property type="project" value="UniProtKB-KW"/>
</dbReference>
<organism evidence="8 9">
    <name type="scientific">Crassostrea virginica</name>
    <name type="common">Eastern oyster</name>
    <dbReference type="NCBI Taxonomy" id="6565"/>
    <lineage>
        <taxon>Eukaryota</taxon>
        <taxon>Metazoa</taxon>
        <taxon>Spiralia</taxon>
        <taxon>Lophotrochozoa</taxon>
        <taxon>Mollusca</taxon>
        <taxon>Bivalvia</taxon>
        <taxon>Autobranchia</taxon>
        <taxon>Pteriomorphia</taxon>
        <taxon>Ostreida</taxon>
        <taxon>Ostreoidea</taxon>
        <taxon>Ostreidae</taxon>
        <taxon>Crassostrea</taxon>
    </lineage>
</organism>
<dbReference type="RefSeq" id="XP_022329568.1">
    <property type="nucleotide sequence ID" value="XM_022473860.1"/>
</dbReference>
<comment type="catalytic activity">
    <reaction evidence="4 7">
        <text>(6S)-5-formyl-5,6,7,8-tetrahydrofolate + ATP = (6R)-5,10-methenyltetrahydrofolate + ADP + phosphate</text>
        <dbReference type="Rhea" id="RHEA:10488"/>
        <dbReference type="ChEBI" id="CHEBI:30616"/>
        <dbReference type="ChEBI" id="CHEBI:43474"/>
        <dbReference type="ChEBI" id="CHEBI:57455"/>
        <dbReference type="ChEBI" id="CHEBI:57457"/>
        <dbReference type="ChEBI" id="CHEBI:456216"/>
        <dbReference type="EC" id="6.3.3.2"/>
    </reaction>
</comment>
<dbReference type="AlphaFoldDB" id="A0A8B8DP58"/>
<dbReference type="RefSeq" id="XP_022329566.1">
    <property type="nucleotide sequence ID" value="XM_022473858.1"/>
</dbReference>
<dbReference type="Gene3D" id="3.40.50.10420">
    <property type="entry name" value="NagB/RpiA/CoA transferase-like"/>
    <property type="match status" value="1"/>
</dbReference>
<dbReference type="GO" id="GO:0046872">
    <property type="term" value="F:metal ion binding"/>
    <property type="evidence" value="ECO:0007669"/>
    <property type="project" value="UniProtKB-KW"/>
</dbReference>
<dbReference type="InterPro" id="IPR002698">
    <property type="entry name" value="FTHF_cligase"/>
</dbReference>
<keyword evidence="8" id="KW-1185">Reference proteome</keyword>
<reference evidence="9 10" key="1">
    <citation type="submission" date="2025-04" db="UniProtKB">
        <authorList>
            <consortium name="RefSeq"/>
        </authorList>
    </citation>
    <scope>IDENTIFICATION</scope>
    <source>
        <tissue evidence="9 10">Whole sample</tissue>
    </source>
</reference>
<dbReference type="SUPFAM" id="SSF100950">
    <property type="entry name" value="NagB/RpiA/CoA transferase-like"/>
    <property type="match status" value="1"/>
</dbReference>
<dbReference type="PANTHER" id="PTHR23407">
    <property type="entry name" value="ATPASE INHIBITOR/5-FORMYLTETRAHYDROFOLATE CYCLO-LIGASE"/>
    <property type="match status" value="1"/>
</dbReference>
<dbReference type="GO" id="GO:0005739">
    <property type="term" value="C:mitochondrion"/>
    <property type="evidence" value="ECO:0007669"/>
    <property type="project" value="TreeGrafter"/>
</dbReference>
<dbReference type="Pfam" id="PF01812">
    <property type="entry name" value="5-FTHF_cyc-lig"/>
    <property type="match status" value="1"/>
</dbReference>
<evidence type="ECO:0000256" key="6">
    <source>
        <dbReference type="PIRSR" id="PIRSR006806-1"/>
    </source>
</evidence>
<keyword evidence="2 6" id="KW-0547">Nucleotide-binding</keyword>
<evidence type="ECO:0000313" key="9">
    <source>
        <dbReference type="RefSeq" id="XP_022329565.1"/>
    </source>
</evidence>
<evidence type="ECO:0000313" key="10">
    <source>
        <dbReference type="RefSeq" id="XP_022329566.1"/>
    </source>
</evidence>